<evidence type="ECO:0000313" key="2">
    <source>
        <dbReference type="Proteomes" id="UP001151760"/>
    </source>
</evidence>
<comment type="caution">
    <text evidence="1">The sequence shown here is derived from an EMBL/GenBank/DDBJ whole genome shotgun (WGS) entry which is preliminary data.</text>
</comment>
<sequence length="154" mass="17505">MDDHDLSHIKYYIQRSSDSEIFSDYQKCNVSISYGEPCVPIKKASQSNFLLPKKKAASGEHIPEYTTESNIMLCPMIAIYQYFKKILSDDSHTPAHVLSRTTLLVAVGNSKSKDHETEYIYLTLGFRLVEGRMKFGRGILRKMITGEIYSGGNR</sequence>
<evidence type="ECO:0000313" key="1">
    <source>
        <dbReference type="EMBL" id="GJT73146.1"/>
    </source>
</evidence>
<dbReference type="Proteomes" id="UP001151760">
    <property type="component" value="Unassembled WGS sequence"/>
</dbReference>
<gene>
    <name evidence="1" type="ORF">Tco_1032432</name>
</gene>
<proteinExistence type="predicted"/>
<keyword evidence="2" id="KW-1185">Reference proteome</keyword>
<organism evidence="1 2">
    <name type="scientific">Tanacetum coccineum</name>
    <dbReference type="NCBI Taxonomy" id="301880"/>
    <lineage>
        <taxon>Eukaryota</taxon>
        <taxon>Viridiplantae</taxon>
        <taxon>Streptophyta</taxon>
        <taxon>Embryophyta</taxon>
        <taxon>Tracheophyta</taxon>
        <taxon>Spermatophyta</taxon>
        <taxon>Magnoliopsida</taxon>
        <taxon>eudicotyledons</taxon>
        <taxon>Gunneridae</taxon>
        <taxon>Pentapetalae</taxon>
        <taxon>asterids</taxon>
        <taxon>campanulids</taxon>
        <taxon>Asterales</taxon>
        <taxon>Asteraceae</taxon>
        <taxon>Asteroideae</taxon>
        <taxon>Anthemideae</taxon>
        <taxon>Anthemidinae</taxon>
        <taxon>Tanacetum</taxon>
    </lineage>
</organism>
<name>A0ABQ5GC95_9ASTR</name>
<accession>A0ABQ5GC95</accession>
<reference evidence="1" key="1">
    <citation type="journal article" date="2022" name="Int. J. Mol. Sci.">
        <title>Draft Genome of Tanacetum Coccineum: Genomic Comparison of Closely Related Tanacetum-Family Plants.</title>
        <authorList>
            <person name="Yamashiro T."/>
            <person name="Shiraishi A."/>
            <person name="Nakayama K."/>
            <person name="Satake H."/>
        </authorList>
    </citation>
    <scope>NUCLEOTIDE SEQUENCE</scope>
</reference>
<protein>
    <submittedName>
        <fullName evidence="1">Uncharacterized protein</fullName>
    </submittedName>
</protein>
<dbReference type="EMBL" id="BQNB010018325">
    <property type="protein sequence ID" value="GJT73146.1"/>
    <property type="molecule type" value="Genomic_DNA"/>
</dbReference>
<reference evidence="1" key="2">
    <citation type="submission" date="2022-01" db="EMBL/GenBank/DDBJ databases">
        <authorList>
            <person name="Yamashiro T."/>
            <person name="Shiraishi A."/>
            <person name="Satake H."/>
            <person name="Nakayama K."/>
        </authorList>
    </citation>
    <scope>NUCLEOTIDE SEQUENCE</scope>
</reference>